<gene>
    <name evidence="1" type="ORF">C4F49_01610</name>
</gene>
<organism evidence="1 2">
    <name type="scientific">Sphingobacterium hungaricum</name>
    <dbReference type="NCBI Taxonomy" id="2082723"/>
    <lineage>
        <taxon>Bacteria</taxon>
        <taxon>Pseudomonadati</taxon>
        <taxon>Bacteroidota</taxon>
        <taxon>Sphingobacteriia</taxon>
        <taxon>Sphingobacteriales</taxon>
        <taxon>Sphingobacteriaceae</taxon>
        <taxon>Sphingobacterium</taxon>
    </lineage>
</organism>
<proteinExistence type="predicted"/>
<accession>A0A928YQH3</accession>
<dbReference type="InterPro" id="IPR025049">
    <property type="entry name" value="Mfa-like_1"/>
</dbReference>
<dbReference type="EMBL" id="PRDK01000001">
    <property type="protein sequence ID" value="MBE8712378.1"/>
    <property type="molecule type" value="Genomic_DNA"/>
</dbReference>
<name>A0A928YQH3_9SPHI</name>
<dbReference type="PROSITE" id="PS51257">
    <property type="entry name" value="PROKAR_LIPOPROTEIN"/>
    <property type="match status" value="1"/>
</dbReference>
<dbReference type="RefSeq" id="WP_196934715.1">
    <property type="nucleotide sequence ID" value="NZ_MU158698.1"/>
</dbReference>
<evidence type="ECO:0000313" key="1">
    <source>
        <dbReference type="EMBL" id="MBE8712378.1"/>
    </source>
</evidence>
<comment type="caution">
    <text evidence="1">The sequence shown here is derived from an EMBL/GenBank/DDBJ whole genome shotgun (WGS) entry which is preliminary data.</text>
</comment>
<keyword evidence="2" id="KW-1185">Reference proteome</keyword>
<dbReference type="Proteomes" id="UP000616201">
    <property type="component" value="Unassembled WGS sequence"/>
</dbReference>
<dbReference type="AlphaFoldDB" id="A0A928YQH3"/>
<protein>
    <submittedName>
        <fullName evidence="1">Uncharacterized protein</fullName>
    </submittedName>
</protein>
<reference evidence="1" key="1">
    <citation type="submission" date="2018-02" db="EMBL/GenBank/DDBJ databases">
        <authorList>
            <person name="Vasarhelyi B.M."/>
            <person name="Deshmukh S."/>
            <person name="Balint B."/>
            <person name="Kukolya J."/>
        </authorList>
    </citation>
    <scope>NUCLEOTIDE SEQUENCE</scope>
    <source>
        <strain evidence="1">KB22</strain>
    </source>
</reference>
<sequence>MLNRVKESFTFKVVLSVLLISILFVSCKNEIDVNPTDTGTKLAITIDGIEEQIEGSFDKNASTAIKSKISYSDVDDAERPTVVSFGDFYAEVSMQQDNGVKLTSSPRTNLSAVGVGNLKNINPVATKSPLLKDVKYRIILYPDASGTSAAISSTIGIAGSPLSIPVEKGKNYYWVAYSFNDNNDPQEPSSGKINSDQRDLIHATGFTGVIPGVEGDGQDITVPVKITFAHKLHRITIEVNASTYPGTFQTLTGTLGSANYFRGGTLDLKTGAFSPAPSSLSTTTIDFKVINNSVRRAYYYTAPITSIPSMNVTIGALVVNTSAGLKGFTNRTFSFTPVQTSEGYNYTAKIELKPTIDIKKLKILEVGTVSYYKILSEAESKKTPGTAVGHANSGLYAAMYNQKNFGSSGKLITTSYNDWNVTSRDVGSGGLDDLNSAGYKLLLVSYDYRPTDADVAAIKTFVSAGGRVLYYGENLEDSPGEKQLVKFYSGSDTHSTGSKTNGVLSNGGANDVYWRLGNATSNTILNGSFGAGANQTVYDDANAGHSLVGADLSKIDVLATDADFAGNVVFFKSKTSNFYWIGDGGFTVYNPAWTQASQSVGNISYPFLLDANKSPMLSSFGNSVWASTKVANSVIIMNLIEKWLKEVQ</sequence>
<dbReference type="Pfam" id="PF13149">
    <property type="entry name" value="Mfa_like_1"/>
    <property type="match status" value="1"/>
</dbReference>
<evidence type="ECO:0000313" key="2">
    <source>
        <dbReference type="Proteomes" id="UP000616201"/>
    </source>
</evidence>